<gene>
    <name evidence="2" type="ORF">IQ266_04580</name>
</gene>
<dbReference type="Pfam" id="PF06051">
    <property type="entry name" value="DUF928"/>
    <property type="match status" value="1"/>
</dbReference>
<proteinExistence type="predicted"/>
<evidence type="ECO:0000313" key="2">
    <source>
        <dbReference type="EMBL" id="MBE9029037.1"/>
    </source>
</evidence>
<keyword evidence="3" id="KW-1185">Reference proteome</keyword>
<comment type="caution">
    <text evidence="2">The sequence shown here is derived from an EMBL/GenBank/DDBJ whole genome shotgun (WGS) entry which is preliminary data.</text>
</comment>
<evidence type="ECO:0000313" key="3">
    <source>
        <dbReference type="Proteomes" id="UP000625316"/>
    </source>
</evidence>
<dbReference type="RefSeq" id="WP_264323857.1">
    <property type="nucleotide sequence ID" value="NZ_JADEXQ010000010.1"/>
</dbReference>
<sequence>MAAAAAINNRDTAPAAPYHIALQAQDPPDRDTPKAPQGTGSRGDCLAAVNRPPLQRIISGRGIEKTSLGHPMFWVYVPYTADDAPSAEFSLQDQENDLYRVTLQLPSKPGFVSIQLPPSVKPIAEGETYRWYLDINCADRQAADNATPTSITGVIQRIATPPGLTSALSRAITPSQRATAYAKQDLFLEALTELSGVTPKNQTVTGKIVPLALAQEAIIGPLTASSQSE</sequence>
<dbReference type="AlphaFoldDB" id="A0A928VJZ3"/>
<accession>A0A928VJZ3</accession>
<evidence type="ECO:0000256" key="1">
    <source>
        <dbReference type="SAM" id="MobiDB-lite"/>
    </source>
</evidence>
<protein>
    <submittedName>
        <fullName evidence="2">DUF928 domain-containing protein</fullName>
    </submittedName>
</protein>
<feature type="region of interest" description="Disordered" evidence="1">
    <location>
        <begin position="15"/>
        <end position="46"/>
    </location>
</feature>
<reference evidence="2" key="1">
    <citation type="submission" date="2020-10" db="EMBL/GenBank/DDBJ databases">
        <authorList>
            <person name="Castelo-Branco R."/>
            <person name="Eusebio N."/>
            <person name="Adriana R."/>
            <person name="Vieira A."/>
            <person name="Brugerolle De Fraissinette N."/>
            <person name="Rezende De Castro R."/>
            <person name="Schneider M.P."/>
            <person name="Vasconcelos V."/>
            <person name="Leao P.N."/>
        </authorList>
    </citation>
    <scope>NUCLEOTIDE SEQUENCE</scope>
    <source>
        <strain evidence="2">LEGE 11480</strain>
    </source>
</reference>
<name>A0A928VJZ3_9CYAN</name>
<dbReference type="Proteomes" id="UP000625316">
    <property type="component" value="Unassembled WGS sequence"/>
</dbReference>
<organism evidence="2 3">
    <name type="scientific">Romeriopsis navalis LEGE 11480</name>
    <dbReference type="NCBI Taxonomy" id="2777977"/>
    <lineage>
        <taxon>Bacteria</taxon>
        <taxon>Bacillati</taxon>
        <taxon>Cyanobacteriota</taxon>
        <taxon>Cyanophyceae</taxon>
        <taxon>Leptolyngbyales</taxon>
        <taxon>Leptolyngbyaceae</taxon>
        <taxon>Romeriopsis</taxon>
        <taxon>Romeriopsis navalis</taxon>
    </lineage>
</organism>
<dbReference type="InterPro" id="IPR010328">
    <property type="entry name" value="DUF928"/>
</dbReference>
<dbReference type="EMBL" id="JADEXQ010000010">
    <property type="protein sequence ID" value="MBE9029037.1"/>
    <property type="molecule type" value="Genomic_DNA"/>
</dbReference>